<evidence type="ECO:0000313" key="3">
    <source>
        <dbReference type="WBParaSite" id="maker-uti_cns_0000698-snap-gene-0.9-mRNA-1"/>
    </source>
</evidence>
<protein>
    <submittedName>
        <fullName evidence="3">Dzip-like_N domain-containing protein</fullName>
    </submittedName>
</protein>
<feature type="region of interest" description="Disordered" evidence="1">
    <location>
        <begin position="148"/>
        <end position="190"/>
    </location>
</feature>
<accession>A0A1I8G3P4</accession>
<reference evidence="3" key="1">
    <citation type="submission" date="2016-11" db="UniProtKB">
        <authorList>
            <consortium name="WormBaseParasite"/>
        </authorList>
    </citation>
    <scope>IDENTIFICATION</scope>
</reference>
<organism evidence="2 3">
    <name type="scientific">Macrostomum lignano</name>
    <dbReference type="NCBI Taxonomy" id="282301"/>
    <lineage>
        <taxon>Eukaryota</taxon>
        <taxon>Metazoa</taxon>
        <taxon>Spiralia</taxon>
        <taxon>Lophotrochozoa</taxon>
        <taxon>Platyhelminthes</taxon>
        <taxon>Rhabditophora</taxon>
        <taxon>Macrostomorpha</taxon>
        <taxon>Macrostomida</taxon>
        <taxon>Macrostomidae</taxon>
        <taxon>Macrostomum</taxon>
    </lineage>
</organism>
<evidence type="ECO:0000313" key="2">
    <source>
        <dbReference type="Proteomes" id="UP000095280"/>
    </source>
</evidence>
<dbReference type="AlphaFoldDB" id="A0A1I8G3P4"/>
<dbReference type="WBParaSite" id="maker-uti_cns_0000698-snap-gene-0.9-mRNA-1">
    <property type="protein sequence ID" value="maker-uti_cns_0000698-snap-gene-0.9-mRNA-1"/>
    <property type="gene ID" value="maker-uti_cns_0000698-snap-gene-0.9"/>
</dbReference>
<dbReference type="Proteomes" id="UP000095280">
    <property type="component" value="Unplaced"/>
</dbReference>
<evidence type="ECO:0000256" key="1">
    <source>
        <dbReference type="SAM" id="MobiDB-lite"/>
    </source>
</evidence>
<keyword evidence="2" id="KW-1185">Reference proteome</keyword>
<sequence>NVFKQMTHVDAAFELEILDLAAFFYRDEIMPDLILTRQFELIPCCLSLLIHLGPKIVELQAKSEDKHEQLLQLQRKDDYAKWWMDEKRYPADYLRFLQFQAIQFRRCRHRLLRDSQWNKNDFDLVTARTANELSDLKSELQEMLENFKRKEEDRQHRHDSPNDSKQKSREMDHSERTATPEYDLTQETQENRQIQTLLEELNERRNESVEKLTKLEERMTRQRRRIKDMESKLDKLLELAEQQHHAST</sequence>
<feature type="compositionally biased region" description="Basic and acidic residues" evidence="1">
    <location>
        <begin position="148"/>
        <end position="178"/>
    </location>
</feature>
<name>A0A1I8G3P4_9PLAT</name>
<proteinExistence type="predicted"/>